<evidence type="ECO:0000256" key="2">
    <source>
        <dbReference type="ARBA" id="ARBA00023242"/>
    </source>
</evidence>
<dbReference type="PROSITE" id="PS00463">
    <property type="entry name" value="ZN2_CY6_FUNGAL_1"/>
    <property type="match status" value="1"/>
</dbReference>
<evidence type="ECO:0000256" key="1">
    <source>
        <dbReference type="ARBA" id="ARBA00022723"/>
    </source>
</evidence>
<keyword evidence="1" id="KW-0479">Metal-binding</keyword>
<dbReference type="Pfam" id="PF00172">
    <property type="entry name" value="Zn_clus"/>
    <property type="match status" value="1"/>
</dbReference>
<dbReference type="PROSITE" id="PS50048">
    <property type="entry name" value="ZN2_CY6_FUNGAL_2"/>
    <property type="match status" value="1"/>
</dbReference>
<evidence type="ECO:0000313" key="5">
    <source>
        <dbReference type="EMBL" id="KAF4435055.1"/>
    </source>
</evidence>
<comment type="caution">
    <text evidence="5">The sequence shown here is derived from an EMBL/GenBank/DDBJ whole genome shotgun (WGS) entry which is preliminary data.</text>
</comment>
<accession>A0A8H4JLQ9</accession>
<feature type="compositionally biased region" description="Acidic residues" evidence="3">
    <location>
        <begin position="36"/>
        <end position="50"/>
    </location>
</feature>
<dbReference type="SUPFAM" id="SSF57701">
    <property type="entry name" value="Zn2/Cys6 DNA-binding domain"/>
    <property type="match status" value="1"/>
</dbReference>
<dbReference type="GO" id="GO:0045944">
    <property type="term" value="P:positive regulation of transcription by RNA polymerase II"/>
    <property type="evidence" value="ECO:0007669"/>
    <property type="project" value="TreeGrafter"/>
</dbReference>
<dbReference type="EMBL" id="JAADJG010000875">
    <property type="protein sequence ID" value="KAF4435055.1"/>
    <property type="molecule type" value="Genomic_DNA"/>
</dbReference>
<dbReference type="Gene3D" id="4.10.240.10">
    <property type="entry name" value="Zn(2)-C6 fungal-type DNA-binding domain"/>
    <property type="match status" value="1"/>
</dbReference>
<sequence>MSTSSHDTTEGLTEIRVAEPVALRGLKRPRTVANADADEDAEAEAEAEAEAPEKVAQGRNRHRRITRACNECRRRKDRCGGQRPSCKSCTENSRTCSYGPSKKRGLRPGYVRAIEALLGLIVTAVDGSEGWICGVLDGNVQKTCLRVSKLQGAEIDTSVDCLLETWRKCSAAKKLNNLLSPEGIEFDEDGADSNQYFDTKITDALASLSSADNDLEAFQAPMDTNTTPKETAPLNLFTPPTSTFEPVEEILHQTPKNQFPDETNDSLDPQSHVPDLPKNWPWLLDLYFETTHCWFPISQKHELLRAAYTQANGALTTSANSLSSGELAFLHAVLAYASHLSKSLKSSPNINYDTIFQIDSPHDLTRTSLFGDPTTYDLGHVRALLVLSLFEMDQRHWDAAWATIGRAVYTSISIGLLSRNTVLEDPSSDDGVRRTLLGCATLETIVASRLNTRPYLTSQDISLLGPVLTDGIEEWEPLQLNILHSAARESNQQGPSPQMPGHVMSTFNEFIQIVSLLNDLMRQQKSLPPMRHLQEIMLACKENLITLANMHAVDLSPQALCLWIVSAATFEFAGSECPSERPDGYWEKVTWLVGLAEKRGRTIGPCSISPIVQTCIELLQQSINCHRPLYIDSSAGREIDLLKDGISRFLAFLQPPITRNPSLGINNNPKEPRPVNQSPLSLLKIQPMHGNTIKLPQTTVTHEPQTCSNLLPGDMPLSVSLHQPVSGRTLQTPTSSSKTTVPSSRDNLEDDGLFDCLATLDSTDWLANPPEFMQHLGFLEEPPKDIESIFDIGF</sequence>
<keyword evidence="2" id="KW-0539">Nucleus</keyword>
<dbReference type="GO" id="GO:0000981">
    <property type="term" value="F:DNA-binding transcription factor activity, RNA polymerase II-specific"/>
    <property type="evidence" value="ECO:0007669"/>
    <property type="project" value="InterPro"/>
</dbReference>
<protein>
    <recommendedName>
        <fullName evidence="4">Zn(2)-C6 fungal-type domain-containing protein</fullName>
    </recommendedName>
</protein>
<organism evidence="5 6">
    <name type="scientific">Fusarium austroafricanum</name>
    <dbReference type="NCBI Taxonomy" id="2364996"/>
    <lineage>
        <taxon>Eukaryota</taxon>
        <taxon>Fungi</taxon>
        <taxon>Dikarya</taxon>
        <taxon>Ascomycota</taxon>
        <taxon>Pezizomycotina</taxon>
        <taxon>Sordariomycetes</taxon>
        <taxon>Hypocreomycetidae</taxon>
        <taxon>Hypocreales</taxon>
        <taxon>Nectriaceae</taxon>
        <taxon>Fusarium</taxon>
        <taxon>Fusarium concolor species complex</taxon>
    </lineage>
</organism>
<dbReference type="GO" id="GO:0006351">
    <property type="term" value="P:DNA-templated transcription"/>
    <property type="evidence" value="ECO:0007669"/>
    <property type="project" value="InterPro"/>
</dbReference>
<dbReference type="InterPro" id="IPR036864">
    <property type="entry name" value="Zn2-C6_fun-type_DNA-bd_sf"/>
</dbReference>
<dbReference type="CDD" id="cd12148">
    <property type="entry name" value="fungal_TF_MHR"/>
    <property type="match status" value="1"/>
</dbReference>
<feature type="domain" description="Zn(2)-C6 fungal-type" evidence="4">
    <location>
        <begin position="68"/>
        <end position="98"/>
    </location>
</feature>
<evidence type="ECO:0000313" key="6">
    <source>
        <dbReference type="Proteomes" id="UP000605986"/>
    </source>
</evidence>
<feature type="region of interest" description="Disordered" evidence="3">
    <location>
        <begin position="725"/>
        <end position="748"/>
    </location>
</feature>
<name>A0A8H4JLQ9_9HYPO</name>
<dbReference type="CDD" id="cd00067">
    <property type="entry name" value="GAL4"/>
    <property type="match status" value="1"/>
</dbReference>
<dbReference type="OrthoDB" id="2534600at2759"/>
<dbReference type="GO" id="GO:0003677">
    <property type="term" value="F:DNA binding"/>
    <property type="evidence" value="ECO:0007669"/>
    <property type="project" value="InterPro"/>
</dbReference>
<dbReference type="SMART" id="SM00066">
    <property type="entry name" value="GAL4"/>
    <property type="match status" value="1"/>
</dbReference>
<proteinExistence type="predicted"/>
<dbReference type="InterPro" id="IPR007219">
    <property type="entry name" value="XnlR_reg_dom"/>
</dbReference>
<keyword evidence="6" id="KW-1185">Reference proteome</keyword>
<dbReference type="PANTHER" id="PTHR47655">
    <property type="entry name" value="QUINIC ACID UTILIZATION ACTIVATOR"/>
    <property type="match status" value="1"/>
</dbReference>
<dbReference type="Pfam" id="PF04082">
    <property type="entry name" value="Fungal_trans"/>
    <property type="match status" value="1"/>
</dbReference>
<dbReference type="Proteomes" id="UP000605986">
    <property type="component" value="Unassembled WGS sequence"/>
</dbReference>
<dbReference type="InterPro" id="IPR001138">
    <property type="entry name" value="Zn2Cys6_DnaBD"/>
</dbReference>
<dbReference type="GO" id="GO:0008270">
    <property type="term" value="F:zinc ion binding"/>
    <property type="evidence" value="ECO:0007669"/>
    <property type="project" value="InterPro"/>
</dbReference>
<dbReference type="PANTHER" id="PTHR47655:SF2">
    <property type="entry name" value="QUINIC ACID UTILIZATION ACTIVATOR"/>
    <property type="match status" value="1"/>
</dbReference>
<dbReference type="AlphaFoldDB" id="A0A8H4JLQ9"/>
<evidence type="ECO:0000259" key="4">
    <source>
        <dbReference type="PROSITE" id="PS50048"/>
    </source>
</evidence>
<reference evidence="5" key="1">
    <citation type="submission" date="2020-01" db="EMBL/GenBank/DDBJ databases">
        <title>Identification and distribution of gene clusters putatively required for synthesis of sphingolipid metabolism inhibitors in phylogenetically diverse species of the filamentous fungus Fusarium.</title>
        <authorList>
            <person name="Kim H.-S."/>
            <person name="Busman M."/>
            <person name="Brown D.W."/>
            <person name="Divon H."/>
            <person name="Uhlig S."/>
            <person name="Proctor R.H."/>
        </authorList>
    </citation>
    <scope>NUCLEOTIDE SEQUENCE</scope>
    <source>
        <strain evidence="5">NRRL 53441</strain>
    </source>
</reference>
<feature type="compositionally biased region" description="Low complexity" evidence="3">
    <location>
        <begin position="732"/>
        <end position="744"/>
    </location>
</feature>
<evidence type="ECO:0000256" key="3">
    <source>
        <dbReference type="SAM" id="MobiDB-lite"/>
    </source>
</evidence>
<gene>
    <name evidence="5" type="ORF">F53441_13605</name>
</gene>
<dbReference type="InterPro" id="IPR052783">
    <property type="entry name" value="Metabolic/Drug-Res_Regulator"/>
</dbReference>
<feature type="region of interest" description="Disordered" evidence="3">
    <location>
        <begin position="27"/>
        <end position="60"/>
    </location>
</feature>